<reference evidence="2" key="1">
    <citation type="submission" date="2019-03" db="EMBL/GenBank/DDBJ databases">
        <title>Whole genome analysis of nitrate-reducing bacteria Marinobacter hydrocarbonoclasticus YB03.</title>
        <authorList>
            <person name="Azam A.H."/>
            <person name="Yuk S.R."/>
            <person name="Kamarisima K."/>
            <person name="Miyanaga K."/>
            <person name="Tanji Y."/>
        </authorList>
    </citation>
    <scope>NUCLEOTIDE SEQUENCE</scope>
    <source>
        <strain evidence="2">YB03</strain>
    </source>
</reference>
<sequence>MILSKAKAAGLGAGLLLVIATGALIYWLNAERDKLTARVATQAQQLSNAAQANRENLLAIDSLQASIQWRDQKAQERQQRLAQREYELAQVRGELEEAMKDAPDCVNQPWPDAVFDIMRRDTVLDPNRVHPGAGTSELPATDPNPRAGG</sequence>
<evidence type="ECO:0000313" key="2">
    <source>
        <dbReference type="EMBL" id="BBJ03795.1"/>
    </source>
</evidence>
<organism evidence="2">
    <name type="scientific">Marinobacter nauticus</name>
    <name type="common">Marinobacter hydrocarbonoclasticus</name>
    <name type="synonym">Marinobacter aquaeolei</name>
    <dbReference type="NCBI Taxonomy" id="2743"/>
    <lineage>
        <taxon>Bacteria</taxon>
        <taxon>Pseudomonadati</taxon>
        <taxon>Pseudomonadota</taxon>
        <taxon>Gammaproteobacteria</taxon>
        <taxon>Pseudomonadales</taxon>
        <taxon>Marinobacteraceae</taxon>
        <taxon>Marinobacter</taxon>
    </lineage>
</organism>
<gene>
    <name evidence="2" type="ORF">YBY_16430</name>
</gene>
<evidence type="ECO:0000256" key="1">
    <source>
        <dbReference type="SAM" id="MobiDB-lite"/>
    </source>
</evidence>
<evidence type="ECO:0008006" key="3">
    <source>
        <dbReference type="Google" id="ProtNLM"/>
    </source>
</evidence>
<accession>A0A455WAT0</accession>
<dbReference type="AlphaFoldDB" id="A0A455WAT0"/>
<name>A0A455WAT0_MARNT</name>
<proteinExistence type="predicted"/>
<dbReference type="EMBL" id="AP019537">
    <property type="protein sequence ID" value="BBJ03795.1"/>
    <property type="molecule type" value="Genomic_DNA"/>
</dbReference>
<protein>
    <recommendedName>
        <fullName evidence="3">DUF2570 domain-containing protein</fullName>
    </recommendedName>
</protein>
<feature type="region of interest" description="Disordered" evidence="1">
    <location>
        <begin position="125"/>
        <end position="149"/>
    </location>
</feature>